<protein>
    <submittedName>
        <fullName evidence="1">Uncharacterized protein</fullName>
    </submittedName>
</protein>
<keyword evidence="2" id="KW-1185">Reference proteome</keyword>
<gene>
    <name evidence="1" type="ORF">PXH66_01695</name>
</gene>
<dbReference type="EMBL" id="CP119075">
    <property type="protein sequence ID" value="WED65562.1"/>
    <property type="molecule type" value="Genomic_DNA"/>
</dbReference>
<dbReference type="AlphaFoldDB" id="A0AAE9ZWR2"/>
<dbReference type="Proteomes" id="UP001218638">
    <property type="component" value="Chromosome"/>
</dbReference>
<accession>A0AAE9ZWR2</accession>
<evidence type="ECO:0000313" key="2">
    <source>
        <dbReference type="Proteomes" id="UP001218638"/>
    </source>
</evidence>
<sequence>MATSALVVAAPTSRLTMPPGLQTDATVAAEELLAKAQQLLPEGAFLGPLLDDRYAVIDHRWLEQQFMPAYQAATKEVFRVAANTGDASDCDSFGMFLRQMVGLAGIIGHTEEPAAAQVIVLQNAAFSGVARTRENHSVGLFLTDRGWYVLEPQNATELVAFHRYANRHTIRYVTFH</sequence>
<organism evidence="1 2">
    <name type="scientific">Synoicihabitans lomoniglobus</name>
    <dbReference type="NCBI Taxonomy" id="2909285"/>
    <lineage>
        <taxon>Bacteria</taxon>
        <taxon>Pseudomonadati</taxon>
        <taxon>Verrucomicrobiota</taxon>
        <taxon>Opitutia</taxon>
        <taxon>Opitutales</taxon>
        <taxon>Opitutaceae</taxon>
        <taxon>Synoicihabitans</taxon>
    </lineage>
</organism>
<dbReference type="RefSeq" id="WP_330928768.1">
    <property type="nucleotide sequence ID" value="NZ_CP119075.1"/>
</dbReference>
<proteinExistence type="predicted"/>
<evidence type="ECO:0000313" key="1">
    <source>
        <dbReference type="EMBL" id="WED65562.1"/>
    </source>
</evidence>
<name>A0AAE9ZWR2_9BACT</name>
<reference evidence="1" key="1">
    <citation type="submission" date="2023-03" db="EMBL/GenBank/DDBJ databases">
        <title>Lomoglobus Profundus gen. nov., sp. nov., a novel member of the phylum Verrucomicrobia, isolated from deep-marine sediment of South China Sea.</title>
        <authorList>
            <person name="Ahmad T."/>
            <person name="Ishaq S.E."/>
            <person name="Wang F."/>
        </authorList>
    </citation>
    <scope>NUCLEOTIDE SEQUENCE</scope>
    <source>
        <strain evidence="1">LMO-M01</strain>
    </source>
</reference>
<dbReference type="KEGG" id="slom:PXH66_01695"/>